<protein>
    <recommendedName>
        <fullName evidence="4">Glycosyltransferase RgtA/B/C/D-like domain-containing protein</fullName>
    </recommendedName>
</protein>
<keyword evidence="1" id="KW-1133">Transmembrane helix</keyword>
<dbReference type="RefSeq" id="WP_243567608.1">
    <property type="nucleotide sequence ID" value="NZ_BAAARD010000001.1"/>
</dbReference>
<feature type="transmembrane region" description="Helical" evidence="1">
    <location>
        <begin position="372"/>
        <end position="393"/>
    </location>
</feature>
<evidence type="ECO:0000256" key="1">
    <source>
        <dbReference type="SAM" id="Phobius"/>
    </source>
</evidence>
<evidence type="ECO:0008006" key="4">
    <source>
        <dbReference type="Google" id="ProtNLM"/>
    </source>
</evidence>
<keyword evidence="1" id="KW-0472">Membrane</keyword>
<evidence type="ECO:0000313" key="3">
    <source>
        <dbReference type="Proteomes" id="UP000831304"/>
    </source>
</evidence>
<feature type="transmembrane region" description="Helical" evidence="1">
    <location>
        <begin position="90"/>
        <end position="111"/>
    </location>
</feature>
<organism evidence="2 3">
    <name type="scientific">Agromyces soli</name>
    <dbReference type="NCBI Taxonomy" id="659012"/>
    <lineage>
        <taxon>Bacteria</taxon>
        <taxon>Bacillati</taxon>
        <taxon>Actinomycetota</taxon>
        <taxon>Actinomycetes</taxon>
        <taxon>Micrococcales</taxon>
        <taxon>Microbacteriaceae</taxon>
        <taxon>Agromyces</taxon>
    </lineage>
</organism>
<evidence type="ECO:0000313" key="2">
    <source>
        <dbReference type="EMBL" id="UOE24724.1"/>
    </source>
</evidence>
<feature type="transmembrane region" description="Helical" evidence="1">
    <location>
        <begin position="168"/>
        <end position="184"/>
    </location>
</feature>
<feature type="transmembrane region" description="Helical" evidence="1">
    <location>
        <begin position="144"/>
        <end position="161"/>
    </location>
</feature>
<sequence>MILRLLWPVASGLADNGDGPRYICQLGFVPADSDEPRYWDHPIMQWVWSPSGGRGSDWCGAYPSSHVWILRIAAMVTAATGAPDHLDLRWVILGYAVLVGLLTGAVAFLIARGLAARVLIAGAFLSVMSDPAFAGYAGSILGELPGIVGISLIAVGAVFAGTCGSKRLAGLAAVAAGSVLALTSKPQAATLVLPIAAFLLTTAIQPAPDAGPAPPGGALRQGFAHRVLSVAISAVLLVPAGWVLAKNPDDIQTINPWELISVGILGHSDDPAADLREMGFPGELAEYAGDSVWTDDSILHTPAWDENAHLMTYGTVATFLLAHPDRAVGIADRAARDYFATRPDYLGNYPVAAGRAPGELAFSPLATLARPVAGGGLALLIALWTAIVAINAARIRRSPRGSAGRAFATAALLMVGIAVVQFFTAAFGEAIENTKHLVFAILAGFLAAVLTAGSCLADPRRHGAREPGTGS</sequence>
<dbReference type="EMBL" id="CP094533">
    <property type="protein sequence ID" value="UOE24724.1"/>
    <property type="molecule type" value="Genomic_DNA"/>
</dbReference>
<dbReference type="Proteomes" id="UP000831304">
    <property type="component" value="Chromosome"/>
</dbReference>
<gene>
    <name evidence="2" type="ORF">MTP13_10110</name>
</gene>
<reference evidence="2 3" key="1">
    <citation type="submission" date="2022-03" db="EMBL/GenBank/DDBJ databases">
        <title>Agromyces sp. isolated from the gut of P. brevitarsis seulensis larvae.</title>
        <authorList>
            <person name="Won M."/>
            <person name="Kwon S.-W."/>
        </authorList>
    </citation>
    <scope>NUCLEOTIDE SEQUENCE [LARGE SCALE GENOMIC DNA]</scope>
    <source>
        <strain evidence="2 3">KACC 16215</strain>
    </source>
</reference>
<accession>A0ABY4APC2</accession>
<keyword evidence="3" id="KW-1185">Reference proteome</keyword>
<proteinExistence type="predicted"/>
<feature type="transmembrane region" description="Helical" evidence="1">
    <location>
        <begin position="405"/>
        <end position="425"/>
    </location>
</feature>
<name>A0ABY4APC2_9MICO</name>
<keyword evidence="1" id="KW-0812">Transmembrane</keyword>
<feature type="transmembrane region" description="Helical" evidence="1">
    <location>
        <begin position="118"/>
        <end position="138"/>
    </location>
</feature>
<feature type="transmembrane region" description="Helical" evidence="1">
    <location>
        <begin position="437"/>
        <end position="457"/>
    </location>
</feature>